<feature type="binding site" evidence="5">
    <location>
        <position position="236"/>
    </location>
    <ligand>
        <name>FAD</name>
        <dbReference type="ChEBI" id="CHEBI:57692"/>
    </ligand>
</feature>
<evidence type="ECO:0000313" key="9">
    <source>
        <dbReference type="Proteomes" id="UP000077071"/>
    </source>
</evidence>
<accession>A0A160KQK8</accession>
<dbReference type="PATRIC" id="fig|33888.3.peg.367"/>
<evidence type="ECO:0000313" key="8">
    <source>
        <dbReference type="EMBL" id="AND15479.1"/>
    </source>
</evidence>
<dbReference type="InterPro" id="IPR016162">
    <property type="entry name" value="Ald_DH_N"/>
</dbReference>
<protein>
    <submittedName>
        <fullName evidence="8">Succinate-semialdehyde dehydrogenase</fullName>
    </submittedName>
</protein>
<dbReference type="EMBL" id="CP015515">
    <property type="protein sequence ID" value="AND15479.1"/>
    <property type="molecule type" value="Genomic_DNA"/>
</dbReference>
<evidence type="ECO:0000259" key="6">
    <source>
        <dbReference type="Pfam" id="PF00171"/>
    </source>
</evidence>
<dbReference type="SMR" id="A0A160KQK8"/>
<dbReference type="InterPro" id="IPR036188">
    <property type="entry name" value="FAD/NAD-bd_sf"/>
</dbReference>
<dbReference type="InterPro" id="IPR015590">
    <property type="entry name" value="Aldehyde_DH_dom"/>
</dbReference>
<dbReference type="PANTHER" id="PTHR43217">
    <property type="entry name" value="SUCCINATE SEMIALDEHYDE DEHYDROGENASE [NAD(P)+] SAD"/>
    <property type="match status" value="1"/>
</dbReference>
<dbReference type="SUPFAM" id="SSF51905">
    <property type="entry name" value="FAD/NAD(P)-binding domain"/>
    <property type="match status" value="1"/>
</dbReference>
<gene>
    <name evidence="8" type="ORF">A6122_0319</name>
</gene>
<dbReference type="Gene3D" id="3.40.309.10">
    <property type="entry name" value="Aldehyde Dehydrogenase, Chain A, domain 2"/>
    <property type="match status" value="1"/>
</dbReference>
<name>A0A160KQK8_9MICO</name>
<dbReference type="PROSITE" id="PS00070">
    <property type="entry name" value="ALDEHYDE_DEHYDR_CYS"/>
    <property type="match status" value="1"/>
</dbReference>
<dbReference type="PANTHER" id="PTHR43217:SF2">
    <property type="entry name" value="SUCCINATE-SEMIALDEHYDE DEHYDROGENASE [NADP(+)]"/>
    <property type="match status" value="1"/>
</dbReference>
<dbReference type="InterPro" id="IPR002937">
    <property type="entry name" value="Amino_oxidase"/>
</dbReference>
<dbReference type="InterPro" id="IPR047110">
    <property type="entry name" value="GABD/Sad-like"/>
</dbReference>
<evidence type="ECO:0000256" key="5">
    <source>
        <dbReference type="PIRSR" id="PIRSR601613-1"/>
    </source>
</evidence>
<dbReference type="SUPFAM" id="SSF54373">
    <property type="entry name" value="FAD-linked reductases, C-terminal domain"/>
    <property type="match status" value="1"/>
</dbReference>
<feature type="domain" description="Aldehyde dehydrogenase" evidence="6">
    <location>
        <begin position="469"/>
        <end position="922"/>
    </location>
</feature>
<evidence type="ECO:0000256" key="4">
    <source>
        <dbReference type="ARBA" id="ARBA00023002"/>
    </source>
</evidence>
<dbReference type="FunFam" id="3.40.605.10:FF:000012">
    <property type="entry name" value="NAD-dependent succinate-semialdehyde dehydrogenase"/>
    <property type="match status" value="1"/>
</dbReference>
<proteinExistence type="inferred from homology"/>
<comment type="cofactor">
    <cofactor evidence="1">
        <name>FAD</name>
        <dbReference type="ChEBI" id="CHEBI:57692"/>
    </cofactor>
</comment>
<dbReference type="CDD" id="cd07100">
    <property type="entry name" value="ALDH_SSADH1_GabD1"/>
    <property type="match status" value="1"/>
</dbReference>
<dbReference type="Gene3D" id="3.40.605.10">
    <property type="entry name" value="Aldehyde Dehydrogenase, Chain A, domain 1"/>
    <property type="match status" value="1"/>
</dbReference>
<dbReference type="PRINTS" id="PR00757">
    <property type="entry name" value="AMINEOXDASEF"/>
</dbReference>
<dbReference type="Gene3D" id="3.50.50.60">
    <property type="entry name" value="FAD/NAD(P)-binding domain"/>
    <property type="match status" value="1"/>
</dbReference>
<dbReference type="Pfam" id="PF01593">
    <property type="entry name" value="Amino_oxidase"/>
    <property type="match status" value="1"/>
</dbReference>
<evidence type="ECO:0000259" key="7">
    <source>
        <dbReference type="Pfam" id="PF01593"/>
    </source>
</evidence>
<reference evidence="8 9" key="1">
    <citation type="submission" date="2016-05" db="EMBL/GenBank/DDBJ databases">
        <title>Complete genome sequence of Rathayibacter tritici NCPPB 1953.</title>
        <authorList>
            <person name="Park J."/>
            <person name="Lee H.-H."/>
            <person name="Lee S.-W."/>
            <person name="Seo Y.-S."/>
        </authorList>
    </citation>
    <scope>NUCLEOTIDE SEQUENCE [LARGE SCALE GENOMIC DNA]</scope>
    <source>
        <strain evidence="8 9">NCPPB 1953</strain>
    </source>
</reference>
<dbReference type="Proteomes" id="UP000077071">
    <property type="component" value="Chromosome"/>
</dbReference>
<dbReference type="GO" id="GO:0004777">
    <property type="term" value="F:succinate-semialdehyde dehydrogenase (NAD+) activity"/>
    <property type="evidence" value="ECO:0007669"/>
    <property type="project" value="TreeGrafter"/>
</dbReference>
<dbReference type="Pfam" id="PF00171">
    <property type="entry name" value="Aldedh"/>
    <property type="match status" value="1"/>
</dbReference>
<dbReference type="STRING" id="33888.A6122_0319"/>
<dbReference type="SUPFAM" id="SSF53720">
    <property type="entry name" value="ALDH-like"/>
    <property type="match status" value="1"/>
</dbReference>
<dbReference type="InterPro" id="IPR016160">
    <property type="entry name" value="Ald_DH_CS_CYS"/>
</dbReference>
<dbReference type="KEGG" id="rtn:A6122_0319"/>
<dbReference type="GO" id="GO:0004030">
    <property type="term" value="F:aldehyde dehydrogenase [NAD(P)+] activity"/>
    <property type="evidence" value="ECO:0007669"/>
    <property type="project" value="InterPro"/>
</dbReference>
<dbReference type="AlphaFoldDB" id="A0A160KQK8"/>
<dbReference type="InterPro" id="IPR044148">
    <property type="entry name" value="ALDH_GabD1-like"/>
</dbReference>
<feature type="domain" description="Amine oxidase" evidence="7">
    <location>
        <begin position="16"/>
        <end position="448"/>
    </location>
</feature>
<evidence type="ECO:0000256" key="1">
    <source>
        <dbReference type="ARBA" id="ARBA00001974"/>
    </source>
</evidence>
<evidence type="ECO:0000256" key="3">
    <source>
        <dbReference type="ARBA" id="ARBA00022857"/>
    </source>
</evidence>
<keyword evidence="4" id="KW-0560">Oxidoreductase</keyword>
<evidence type="ECO:0000256" key="2">
    <source>
        <dbReference type="ARBA" id="ARBA00009986"/>
    </source>
</evidence>
<feature type="binding site" evidence="5">
    <location>
        <position position="16"/>
    </location>
    <ligand>
        <name>FAD</name>
        <dbReference type="ChEBI" id="CHEBI:57692"/>
    </ligand>
</feature>
<dbReference type="InterPro" id="IPR016163">
    <property type="entry name" value="Ald_DH_C"/>
</dbReference>
<organism evidence="8 9">
    <name type="scientific">Rathayibacter tritici</name>
    <dbReference type="NCBI Taxonomy" id="33888"/>
    <lineage>
        <taxon>Bacteria</taxon>
        <taxon>Bacillati</taxon>
        <taxon>Actinomycetota</taxon>
        <taxon>Actinomycetes</taxon>
        <taxon>Micrococcales</taxon>
        <taxon>Microbacteriaceae</taxon>
        <taxon>Rathayibacter</taxon>
    </lineage>
</organism>
<dbReference type="InterPro" id="IPR001613">
    <property type="entry name" value="Flavin_amine_oxidase"/>
</dbReference>
<feature type="binding site" evidence="5">
    <location>
        <position position="341"/>
    </location>
    <ligand>
        <name>substrate</name>
    </ligand>
</feature>
<sequence length="926" mass="99643">MSSSEHDVVVIGAGATGLTAALRLHQQGYDVVVVEARERVGGRLETRVIEGQLLELGGQWVSPDQTALIETLDELGLGTYSRYREGESVYVGADGSARRFTGDIFPGSERTESEISRLIEVLDRLVAETDPAAPWAHPRARDYDRITFAAWLEQQSDDEEARANIALFLADAMLTKPAHAFSLLQALLMAASAGSFSNLVDADFILDKRVIGGLQQVPERLAERLGAERVLLGHPVRSVHYGDDGVDVRADGVTLRARRAIIAVPPNLVGRMSFDPSLPRLRQQALQHQSLGLVIKVHATYATPFWRADGLSGTAFSPHSLVHEAYDNSNHGEERGTLVGFVSDEKADRVLSLDAPERKTAILDALAAYFGPAALDPLVYYESDWASEEWTQGAYAASFDLGGLTRYGALQLEPVGPLRFGTSDLAAEGYQHVDGAIRVGRRLAQEIIDEDGATAPAPPSRRSTGRMSTHYAVIDPASGETLREYATIGDAELTTAIASAHGAYSSWSRTVPVATRAALIARVAERHTERADELAAIIVREMGKPLDQAQSEVGFAADIYRYYAEHGEAFLADEPIELAEGTGSALIRRAGLGVLLGIMPWNFPYYQVARFAGPNVVAGNTILLKHAPQCPESAAAIADIFRTAAEELGAPAGVYLNLYASNEQAATVIADPRVQGVSVTGSERAGAAVAELAGRHLKKVVLELGGSDPFVLLSTDDLDKAVEDAVAARLDNNGQSCNAAKRFIVIDELYDAFAEKFTEAFTRAQPADPFADGTLLGPLSSSAATERLEAQLAAAREQGATVRASGEVTGNFFPPAVLEGVTPEMDAYREEFFGPVAALYRVRDEDEAIDLANDTPYGLGSYLYTTDQEQALRLADRIDAGMVWVNLVLGDAAELPFGGVKRSGTGREMGRPALEEFVNKKLIRIA</sequence>
<keyword evidence="3" id="KW-0521">NADP</keyword>
<keyword evidence="9" id="KW-1185">Reference proteome</keyword>
<comment type="similarity">
    <text evidence="2">Belongs to the aldehyde dehydrogenase family.</text>
</comment>
<dbReference type="InterPro" id="IPR016161">
    <property type="entry name" value="Ald_DH/histidinol_DH"/>
</dbReference>
<feature type="binding site" evidence="5">
    <location>
        <begin position="35"/>
        <end position="36"/>
    </location>
    <ligand>
        <name>FAD</name>
        <dbReference type="ChEBI" id="CHEBI:57692"/>
    </ligand>
</feature>